<dbReference type="CDD" id="cd04905">
    <property type="entry name" value="ACT_CM-PDT"/>
    <property type="match status" value="1"/>
</dbReference>
<dbReference type="EMBL" id="LJSX01000024">
    <property type="protein sequence ID" value="KPQ09627.1"/>
    <property type="molecule type" value="Genomic_DNA"/>
</dbReference>
<evidence type="ECO:0000313" key="2">
    <source>
        <dbReference type="EMBL" id="KPQ09627.1"/>
    </source>
</evidence>
<feature type="domain" description="ACT" evidence="1">
    <location>
        <begin position="3"/>
        <end position="80"/>
    </location>
</feature>
<gene>
    <name evidence="2" type="primary">pheA2-2</name>
    <name evidence="2" type="ORF">HLUCCO17_13920</name>
</gene>
<organism evidence="2 3">
    <name type="scientific">Saliniramus fredricksonii</name>
    <dbReference type="NCBI Taxonomy" id="1653334"/>
    <lineage>
        <taxon>Bacteria</taxon>
        <taxon>Pseudomonadati</taxon>
        <taxon>Pseudomonadota</taxon>
        <taxon>Alphaproteobacteria</taxon>
        <taxon>Hyphomicrobiales</taxon>
        <taxon>Salinarimonadaceae</taxon>
        <taxon>Saliniramus</taxon>
    </lineage>
</organism>
<dbReference type="AlphaFoldDB" id="A0A0P8BJN1"/>
<sequence length="88" mass="10022">MATVLFKVRNIPAVLYKALGGFATNKLNLTRIESYMVDGHFENTQFMVDVAAHVEDEGFIQALEELSFYSDEIHILGCYPAHQRRQTT</sequence>
<comment type="caution">
    <text evidence="2">The sequence shown here is derived from an EMBL/GenBank/DDBJ whole genome shotgun (WGS) entry which is preliminary data.</text>
</comment>
<evidence type="ECO:0000259" key="1">
    <source>
        <dbReference type="PROSITE" id="PS51671"/>
    </source>
</evidence>
<dbReference type="Proteomes" id="UP000050497">
    <property type="component" value="Unassembled WGS sequence"/>
</dbReference>
<evidence type="ECO:0000313" key="3">
    <source>
        <dbReference type="Proteomes" id="UP000050497"/>
    </source>
</evidence>
<keyword evidence="2" id="KW-0456">Lyase</keyword>
<dbReference type="GO" id="GO:0004664">
    <property type="term" value="F:prephenate dehydratase activity"/>
    <property type="evidence" value="ECO:0007669"/>
    <property type="project" value="UniProtKB-EC"/>
</dbReference>
<name>A0A0P8BJN1_9HYPH</name>
<dbReference type="Gene3D" id="3.30.70.260">
    <property type="match status" value="1"/>
</dbReference>
<dbReference type="InterPro" id="IPR002912">
    <property type="entry name" value="ACT_dom"/>
</dbReference>
<dbReference type="EC" id="4.2.1.51" evidence="2"/>
<protein>
    <submittedName>
        <fullName evidence="2">Prephenate dehydratase</fullName>
        <ecNumber evidence="2">4.2.1.51</ecNumber>
    </submittedName>
</protein>
<dbReference type="PATRIC" id="fig|1653334.4.peg.587"/>
<proteinExistence type="predicted"/>
<dbReference type="InterPro" id="IPR045865">
    <property type="entry name" value="ACT-like_dom_sf"/>
</dbReference>
<dbReference type="SUPFAM" id="SSF55021">
    <property type="entry name" value="ACT-like"/>
    <property type="match status" value="1"/>
</dbReference>
<reference evidence="2 3" key="1">
    <citation type="submission" date="2015-09" db="EMBL/GenBank/DDBJ databases">
        <title>Identification and resolution of microdiversity through metagenomic sequencing of parallel consortia.</title>
        <authorList>
            <person name="Nelson W.C."/>
            <person name="Romine M.F."/>
            <person name="Lindemann S.R."/>
        </authorList>
    </citation>
    <scope>NUCLEOTIDE SEQUENCE [LARGE SCALE GENOMIC DNA]</scope>
    <source>
        <strain evidence="2">HL-109</strain>
    </source>
</reference>
<accession>A0A0P8BJN1</accession>
<dbReference type="PROSITE" id="PS51671">
    <property type="entry name" value="ACT"/>
    <property type="match status" value="1"/>
</dbReference>